<feature type="transmembrane region" description="Helical" evidence="2">
    <location>
        <begin position="597"/>
        <end position="617"/>
    </location>
</feature>
<feature type="coiled-coil region" evidence="1">
    <location>
        <begin position="126"/>
        <end position="164"/>
    </location>
</feature>
<keyword evidence="2" id="KW-0812">Transmembrane</keyword>
<dbReference type="PANTHER" id="PTHR38434">
    <property type="entry name" value="BLL2549 PROTEIN"/>
    <property type="match status" value="1"/>
</dbReference>
<feature type="transmembrane region" description="Helical" evidence="2">
    <location>
        <begin position="695"/>
        <end position="717"/>
    </location>
</feature>
<organism evidence="3 4">
    <name type="scientific">Evansella tamaricis</name>
    <dbReference type="NCBI Taxonomy" id="2069301"/>
    <lineage>
        <taxon>Bacteria</taxon>
        <taxon>Bacillati</taxon>
        <taxon>Bacillota</taxon>
        <taxon>Bacilli</taxon>
        <taxon>Bacillales</taxon>
        <taxon>Bacillaceae</taxon>
        <taxon>Evansella</taxon>
    </lineage>
</organism>
<feature type="transmembrane region" description="Helical" evidence="2">
    <location>
        <begin position="451"/>
        <end position="470"/>
    </location>
</feature>
<feature type="transmembrane region" description="Helical" evidence="2">
    <location>
        <begin position="660"/>
        <end position="683"/>
    </location>
</feature>
<feature type="transmembrane region" description="Helical" evidence="2">
    <location>
        <begin position="287"/>
        <end position="306"/>
    </location>
</feature>
<feature type="transmembrane region" description="Helical" evidence="2">
    <location>
        <begin position="477"/>
        <end position="494"/>
    </location>
</feature>
<feature type="transmembrane region" description="Helical" evidence="2">
    <location>
        <begin position="785"/>
        <end position="805"/>
    </location>
</feature>
<evidence type="ECO:0000313" key="3">
    <source>
        <dbReference type="EMBL" id="MBU9713892.1"/>
    </source>
</evidence>
<keyword evidence="4" id="KW-1185">Reference proteome</keyword>
<accession>A0ABS6JJR0</accession>
<feature type="coiled-coil region" evidence="1">
    <location>
        <begin position="8"/>
        <end position="65"/>
    </location>
</feature>
<evidence type="ECO:0000313" key="4">
    <source>
        <dbReference type="Proteomes" id="UP000784880"/>
    </source>
</evidence>
<protein>
    <submittedName>
        <fullName evidence="3">DUF2339 domain-containing protein</fullName>
    </submittedName>
</protein>
<dbReference type="EMBL" id="JAHQCS010000154">
    <property type="protein sequence ID" value="MBU9713892.1"/>
    <property type="molecule type" value="Genomic_DNA"/>
</dbReference>
<feature type="transmembrane region" description="Helical" evidence="2">
    <location>
        <begin position="559"/>
        <end position="576"/>
    </location>
</feature>
<gene>
    <name evidence="3" type="ORF">KS419_19355</name>
</gene>
<feature type="transmembrane region" description="Helical" evidence="2">
    <location>
        <begin position="755"/>
        <end position="773"/>
    </location>
</feature>
<feature type="transmembrane region" description="Helical" evidence="2">
    <location>
        <begin position="338"/>
        <end position="357"/>
    </location>
</feature>
<keyword evidence="1" id="KW-0175">Coiled coil</keyword>
<evidence type="ECO:0000256" key="1">
    <source>
        <dbReference type="SAM" id="Coils"/>
    </source>
</evidence>
<feature type="transmembrane region" description="Helical" evidence="2">
    <location>
        <begin position="364"/>
        <end position="383"/>
    </location>
</feature>
<feature type="transmembrane region" description="Helical" evidence="2">
    <location>
        <begin position="629"/>
        <end position="648"/>
    </location>
</feature>
<keyword evidence="2" id="KW-1133">Transmembrane helix</keyword>
<feature type="transmembrane region" description="Helical" evidence="2">
    <location>
        <begin position="389"/>
        <end position="409"/>
    </location>
</feature>
<feature type="transmembrane region" description="Helical" evidence="2">
    <location>
        <begin position="231"/>
        <end position="252"/>
    </location>
</feature>
<feature type="transmembrane region" description="Helical" evidence="2">
    <location>
        <begin position="500"/>
        <end position="517"/>
    </location>
</feature>
<feature type="transmembrane region" description="Helical" evidence="2">
    <location>
        <begin position="811"/>
        <end position="828"/>
    </location>
</feature>
<dbReference type="InterPro" id="IPR019286">
    <property type="entry name" value="DUF2339_TM"/>
</dbReference>
<feature type="transmembrane region" description="Helical" evidence="2">
    <location>
        <begin position="529"/>
        <end position="547"/>
    </location>
</feature>
<feature type="transmembrane region" description="Helical" evidence="2">
    <location>
        <begin position="313"/>
        <end position="332"/>
    </location>
</feature>
<dbReference type="Proteomes" id="UP000784880">
    <property type="component" value="Unassembled WGS sequence"/>
</dbReference>
<feature type="transmembrane region" description="Helical" evidence="2">
    <location>
        <begin position="421"/>
        <end position="439"/>
    </location>
</feature>
<feature type="transmembrane region" description="Helical" evidence="2">
    <location>
        <begin position="259"/>
        <end position="281"/>
    </location>
</feature>
<evidence type="ECO:0000256" key="2">
    <source>
        <dbReference type="SAM" id="Phobius"/>
    </source>
</evidence>
<sequence length="843" mass="98093">MDEFKYHLKELSNKQANITKDLDALLKEYDSHDFLRENQELRQKYEEHKRVIHQLKEKQNILESENGKLRYALQEQIIDEKLNILKVSKEKLNTYFSNVNNSHQNQLEQWEEDSRRKISRLKDTANKKLHEDKQELNYQLTQISENLNEKIRAHEEEQALRERELLSAMSEQYTEFTEEEVSEDVIQKRIKQNQMEMKIGLNWINKLGILLIILGVGAAFRYSYANWFNDYFKGAAFFLLGVLMLLAGEYFYRKLKRTFAFGLLGGGIAVLYGSIFFSYFLLEIIGLYSALIMSVLVTITAVVLSIRYHSKTICSFGLVGGYLPLYSYILAFGLEGTAVYIAMGYLILLNLSILLIASEKHWTVVHYISFLFNIPSMLVLILLSSSDLISMVYSFLTFLLYLGITLAYSFKHKVSLKNLDVVLLAFNTFISCTVMYFLFNQLLWDDYRGLLALLFSVLYFGLGQLTTRLLPKEKQTILLFYGTALTFTVLMIPFQFAIEWIALGWLIEAVVIILLANRAKLRTLEKAGWLIFFLCLGTFYMEVYGFWGGEWPLSQHFNSKYFAIMFGMMLLTMYYVKNRLNVQEVVFLGYPNFIRHFKYFSLVNLWFYLVYKARFFYYEWVPSTFSQFSFYELMMLAFLTISLAYGLTKVSVLYDRIVKYYCLFLYGFGTLLGIVVTVSISTLNPIYGQNTIVEYLALALLMAFNILVFFSGRDLLLAFIRQQFKNMEFYPLLLAIYLLGIMAAFLHVQFHLGDVSLVFTSAYLLLAISYIFYGFRKRFVYIRRLGLGLTILCTGKLILYDLSFLTEGSKIIAYFSFGVALLGISYMYQKVSSNQGEGTQVRM</sequence>
<reference evidence="3 4" key="1">
    <citation type="submission" date="2021-06" db="EMBL/GenBank/DDBJ databases">
        <title>Bacillus sp. RD4P76, an endophyte from a halophyte.</title>
        <authorList>
            <person name="Sun J.-Q."/>
        </authorList>
    </citation>
    <scope>NUCLEOTIDE SEQUENCE [LARGE SCALE GENOMIC DNA]</scope>
    <source>
        <strain evidence="3 4">CGMCC 1.15917</strain>
    </source>
</reference>
<name>A0ABS6JJR0_9BACI</name>
<feature type="transmembrane region" description="Helical" evidence="2">
    <location>
        <begin position="207"/>
        <end position="225"/>
    </location>
</feature>
<dbReference type="RefSeq" id="WP_217068098.1">
    <property type="nucleotide sequence ID" value="NZ_JAHQCS010000154.1"/>
</dbReference>
<dbReference type="PANTHER" id="PTHR38434:SF1">
    <property type="entry name" value="BLL2549 PROTEIN"/>
    <property type="match status" value="1"/>
</dbReference>
<keyword evidence="2" id="KW-0472">Membrane</keyword>
<comment type="caution">
    <text evidence="3">The sequence shown here is derived from an EMBL/GenBank/DDBJ whole genome shotgun (WGS) entry which is preliminary data.</text>
</comment>
<proteinExistence type="predicted"/>
<feature type="transmembrane region" description="Helical" evidence="2">
    <location>
        <begin position="729"/>
        <end position="749"/>
    </location>
</feature>
<dbReference type="Pfam" id="PF10101">
    <property type="entry name" value="DUF2339"/>
    <property type="match status" value="1"/>
</dbReference>